<name>F0F816_9BACT</name>
<dbReference type="EMBL" id="AEWX01000024">
    <property type="protein sequence ID" value="EGC19859.1"/>
    <property type="molecule type" value="Genomic_DNA"/>
</dbReference>
<dbReference type="OrthoDB" id="1082214at2"/>
<gene>
    <name evidence="1" type="ORF">HMPREF9141_1733</name>
</gene>
<organism evidence="1 2">
    <name type="scientific">Prevotella multiformis DSM 16608</name>
    <dbReference type="NCBI Taxonomy" id="888743"/>
    <lineage>
        <taxon>Bacteria</taxon>
        <taxon>Pseudomonadati</taxon>
        <taxon>Bacteroidota</taxon>
        <taxon>Bacteroidia</taxon>
        <taxon>Bacteroidales</taxon>
        <taxon>Prevotellaceae</taxon>
        <taxon>Prevotella</taxon>
    </lineage>
</organism>
<dbReference type="HOGENOM" id="CLU_2194591_0_0_10"/>
<evidence type="ECO:0000313" key="2">
    <source>
        <dbReference type="Proteomes" id="UP000005697"/>
    </source>
</evidence>
<dbReference type="AlphaFoldDB" id="F0F816"/>
<reference evidence="1 2" key="1">
    <citation type="submission" date="2011-01" db="EMBL/GenBank/DDBJ databases">
        <authorList>
            <person name="Muzny D."/>
            <person name="Qin X."/>
            <person name="Deng J."/>
            <person name="Jiang H."/>
            <person name="Liu Y."/>
            <person name="Qu J."/>
            <person name="Song X.-Z."/>
            <person name="Zhang L."/>
            <person name="Thornton R."/>
            <person name="Coyle M."/>
            <person name="Francisco L."/>
            <person name="Jackson L."/>
            <person name="Javaid M."/>
            <person name="Korchina V."/>
            <person name="Kovar C."/>
            <person name="Mata R."/>
            <person name="Mathew T."/>
            <person name="Ngo R."/>
            <person name="Nguyen L."/>
            <person name="Nguyen N."/>
            <person name="Okwuonu G."/>
            <person name="Ongeri F."/>
            <person name="Pham C."/>
            <person name="Simmons D."/>
            <person name="Wilczek-Boney K."/>
            <person name="Hale W."/>
            <person name="Jakkamsetti A."/>
            <person name="Pham P."/>
            <person name="Ruth R."/>
            <person name="San Lucas F."/>
            <person name="Warren J."/>
            <person name="Zhang J."/>
            <person name="Zhao Z."/>
            <person name="Zhou C."/>
            <person name="Zhu D."/>
            <person name="Lee S."/>
            <person name="Bess C."/>
            <person name="Blankenburg K."/>
            <person name="Forbes L."/>
            <person name="Fu Q."/>
            <person name="Gubbala S."/>
            <person name="Hirani K."/>
            <person name="Jayaseelan J.C."/>
            <person name="Lara F."/>
            <person name="Munidasa M."/>
            <person name="Palculict T."/>
            <person name="Patil S."/>
            <person name="Pu L.-L."/>
            <person name="Saada N."/>
            <person name="Tang L."/>
            <person name="Weissenberger G."/>
            <person name="Zhu Y."/>
            <person name="Hemphill L."/>
            <person name="Shang Y."/>
            <person name="Youmans B."/>
            <person name="Ayvaz T."/>
            <person name="Ross M."/>
            <person name="Santibanez J."/>
            <person name="Aqrawi P."/>
            <person name="Gross S."/>
            <person name="Joshi V."/>
            <person name="Fowler G."/>
            <person name="Nazareth L."/>
            <person name="Reid J."/>
            <person name="Worley K."/>
            <person name="Petrosino J."/>
            <person name="Highlander S."/>
            <person name="Gibbs R."/>
        </authorList>
    </citation>
    <scope>NUCLEOTIDE SEQUENCE [LARGE SCALE GENOMIC DNA]</scope>
    <source>
        <strain evidence="1 2">DSM 16608</strain>
    </source>
</reference>
<protein>
    <recommendedName>
        <fullName evidence="3">HTH HARE-type domain-containing protein</fullName>
    </recommendedName>
</protein>
<evidence type="ECO:0000313" key="1">
    <source>
        <dbReference type="EMBL" id="EGC19859.1"/>
    </source>
</evidence>
<comment type="caution">
    <text evidence="1">The sequence shown here is derived from an EMBL/GenBank/DDBJ whole genome shotgun (WGS) entry which is preliminary data.</text>
</comment>
<proteinExistence type="predicted"/>
<keyword evidence="2" id="KW-1185">Reference proteome</keyword>
<evidence type="ECO:0008006" key="3">
    <source>
        <dbReference type="Google" id="ProtNLM"/>
    </source>
</evidence>
<dbReference type="Proteomes" id="UP000005697">
    <property type="component" value="Unassembled WGS sequence"/>
</dbReference>
<accession>F0F816</accession>
<dbReference type="RefSeq" id="WP_007366487.1">
    <property type="nucleotide sequence ID" value="NZ_GL872282.1"/>
</dbReference>
<dbReference type="STRING" id="888743.HMPREF9141_1733"/>
<sequence length="107" mass="12562">MQYNKEILRVLAEAGAEGLSVRKISRHVYNACNTLFHPITQEEVHKYVQSYLLKNSKADDPFIEKKRKGVYRLNRSNKITQQLLLQFRRGMEKEEEKPAVDHSLSLF</sequence>